<dbReference type="KEGG" id="thl:TEH_17910"/>
<sequence length="215" mass="25460">MINTGVRRQGIVNWLKQNDPSEYWTSLKVQKFLFFYEVFSKTEGQTYNFDMMKAYVNGPVFSEVYGDYTYRNEEFNKKITEAPMKYIDEKIAIKAHFLINIMNKKDLSKLTHGFDMWNIHKPEIEKEEQQIKMDESDFSEEDGKLAEELFSMYDEEFIEKSTVVPVNDKKFIFSKSEFDQLNEQHRIALETISHDNNLINPVFVEIGEKGELLID</sequence>
<evidence type="ECO:0008006" key="3">
    <source>
        <dbReference type="Google" id="ProtNLM"/>
    </source>
</evidence>
<dbReference type="Proteomes" id="UP000002663">
    <property type="component" value="Chromosome"/>
</dbReference>
<dbReference type="EMBL" id="AP012046">
    <property type="protein sequence ID" value="BAK95118.1"/>
    <property type="molecule type" value="Genomic_DNA"/>
</dbReference>
<proteinExistence type="predicted"/>
<dbReference type="RefSeq" id="WP_014125160.1">
    <property type="nucleotide sequence ID" value="NC_016052.1"/>
</dbReference>
<evidence type="ECO:0000313" key="2">
    <source>
        <dbReference type="Proteomes" id="UP000002663"/>
    </source>
</evidence>
<accession>A0AAN1VRI6</accession>
<gene>
    <name evidence="1" type="ordered locus">TEH_17910</name>
</gene>
<protein>
    <recommendedName>
        <fullName evidence="3">Antitoxin SocA-like Panacea domain-containing protein</fullName>
    </recommendedName>
</protein>
<reference evidence="1 2" key="1">
    <citation type="submission" date="2011-01" db="EMBL/GenBank/DDBJ databases">
        <title>Whole genome sequence of Tetragenococcus halophilus NBRC 12172.</title>
        <authorList>
            <person name="Nakazawa H."/>
            <person name="Omata S."/>
            <person name="Koga C."/>
            <person name="Watanabe Y."/>
            <person name="Katano Y."/>
            <person name="Ito N."/>
            <person name="Tsukatani N."/>
            <person name="Ankai A."/>
            <person name="Oguchi A."/>
            <person name="Fukui S."/>
            <person name="Yashiro I."/>
            <person name="Kamata S."/>
            <person name="Hashimoto Y."/>
            <person name="Yamazaki J."/>
            <person name="Taguchi H."/>
            <person name="Tanaka A."/>
            <person name="Koyama T."/>
            <person name="Ichige A."/>
            <person name="Hanya Y."/>
            <person name="Tanikawa S."/>
            <person name="Yamazaki S."/>
            <person name="Fujita N."/>
        </authorList>
    </citation>
    <scope>NUCLEOTIDE SEQUENCE [LARGE SCALE GENOMIC DNA]</scope>
    <source>
        <strain evidence="2">DSM 20338 / JCM 20259 / NCIMB 9735 / NBRC 12172</strain>
    </source>
</reference>
<dbReference type="AlphaFoldDB" id="A0AAN1VRI6"/>
<name>A0AAN1VRI6_TETHN</name>
<evidence type="ECO:0000313" key="1">
    <source>
        <dbReference type="EMBL" id="BAK95118.1"/>
    </source>
</evidence>
<organism evidence="1 2">
    <name type="scientific">Tetragenococcus halophilus (strain DSM 20338 / JCM 20259 / NCIMB 9735 / NBRC 12172)</name>
    <name type="common">Pediococcus halophilus</name>
    <dbReference type="NCBI Taxonomy" id="945021"/>
    <lineage>
        <taxon>Bacteria</taxon>
        <taxon>Bacillati</taxon>
        <taxon>Bacillota</taxon>
        <taxon>Bacilli</taxon>
        <taxon>Lactobacillales</taxon>
        <taxon>Enterococcaceae</taxon>
        <taxon>Tetragenococcus</taxon>
    </lineage>
</organism>